<name>A0A0K1Q3X3_9BACT</name>
<dbReference type="AlphaFoldDB" id="A0A0K1Q3X3"/>
<dbReference type="STRING" id="1391654.AKJ09_07199"/>
<dbReference type="KEGG" id="llu:AKJ09_07199"/>
<evidence type="ECO:0000256" key="1">
    <source>
        <dbReference type="SAM" id="MobiDB-lite"/>
    </source>
</evidence>
<sequence>MALCPGLLRFAGRASFRPSARLTFGPPSIRQISSRGFVECADGPSARTWHPAAARHGPRTGTHRAPLTTSRSTP</sequence>
<accession>A0A0K1Q3X3</accession>
<reference evidence="2 3" key="1">
    <citation type="submission" date="2015-08" db="EMBL/GenBank/DDBJ databases">
        <authorList>
            <person name="Babu N.S."/>
            <person name="Beckwith C.J."/>
            <person name="Beseler K.G."/>
            <person name="Brison A."/>
            <person name="Carone J.V."/>
            <person name="Caskin T.P."/>
            <person name="Diamond M."/>
            <person name="Durham M.E."/>
            <person name="Foxe J.M."/>
            <person name="Go M."/>
            <person name="Henderson B.A."/>
            <person name="Jones I.B."/>
            <person name="McGettigan J.A."/>
            <person name="Micheletti S.J."/>
            <person name="Nasrallah M.E."/>
            <person name="Ortiz D."/>
            <person name="Piller C.R."/>
            <person name="Privatt S.R."/>
            <person name="Schneider S.L."/>
            <person name="Sharp S."/>
            <person name="Smith T.C."/>
            <person name="Stanton J.D."/>
            <person name="Ullery H.E."/>
            <person name="Wilson R.J."/>
            <person name="Serrano M.G."/>
            <person name="Buck G."/>
            <person name="Lee V."/>
            <person name="Wang Y."/>
            <person name="Carvalho R."/>
            <person name="Voegtly L."/>
            <person name="Shi R."/>
            <person name="Duckworth R."/>
            <person name="Johnson A."/>
            <person name="Loviza R."/>
            <person name="Walstead R."/>
            <person name="Shah Z."/>
            <person name="Kiflezghi M."/>
            <person name="Wade K."/>
            <person name="Ball S.L."/>
            <person name="Bradley K.W."/>
            <person name="Asai D.J."/>
            <person name="Bowman C.A."/>
            <person name="Russell D.A."/>
            <person name="Pope W.H."/>
            <person name="Jacobs-Sera D."/>
            <person name="Hendrix R.W."/>
            <person name="Hatfull G.F."/>
        </authorList>
    </citation>
    <scope>NUCLEOTIDE SEQUENCE [LARGE SCALE GENOMIC DNA]</scope>
    <source>
        <strain evidence="2 3">DSM 27648</strain>
    </source>
</reference>
<gene>
    <name evidence="2" type="ORF">AKJ09_07199</name>
</gene>
<dbReference type="EMBL" id="CP012333">
    <property type="protein sequence ID" value="AKV00536.1"/>
    <property type="molecule type" value="Genomic_DNA"/>
</dbReference>
<keyword evidence="3" id="KW-1185">Reference proteome</keyword>
<organism evidence="2 3">
    <name type="scientific">Labilithrix luteola</name>
    <dbReference type="NCBI Taxonomy" id="1391654"/>
    <lineage>
        <taxon>Bacteria</taxon>
        <taxon>Pseudomonadati</taxon>
        <taxon>Myxococcota</taxon>
        <taxon>Polyangia</taxon>
        <taxon>Polyangiales</taxon>
        <taxon>Labilitrichaceae</taxon>
        <taxon>Labilithrix</taxon>
    </lineage>
</organism>
<feature type="region of interest" description="Disordered" evidence="1">
    <location>
        <begin position="48"/>
        <end position="74"/>
    </location>
</feature>
<dbReference type="Proteomes" id="UP000064967">
    <property type="component" value="Chromosome"/>
</dbReference>
<proteinExistence type="predicted"/>
<evidence type="ECO:0000313" key="2">
    <source>
        <dbReference type="EMBL" id="AKV00536.1"/>
    </source>
</evidence>
<evidence type="ECO:0000313" key="3">
    <source>
        <dbReference type="Proteomes" id="UP000064967"/>
    </source>
</evidence>
<protein>
    <submittedName>
        <fullName evidence="2">Uncharacterized protein</fullName>
    </submittedName>
</protein>